<name>A0AA39QW95_9LECA</name>
<dbReference type="Pfam" id="PF06985">
    <property type="entry name" value="HET"/>
    <property type="match status" value="1"/>
</dbReference>
<protein>
    <recommendedName>
        <fullName evidence="1">Heterokaryon incompatibility domain-containing protein</fullName>
    </recommendedName>
</protein>
<sequence>MQDAMKLNNKRQLCDNCRTSVKATGQIPLQVRLSGGMFDYQLWKNYQIWKNSTADIHCSVVVFLWEQVLEAKVRCRLCNANFKEAAESQLYADFDRSTCVLAVKYKSEDTNGIHSMSFMTNHSHIHLLWVTICPSEYASSEEMESPSPLWIPASEVSYDTRVASWRKLLQNCMNAHDDCRNNESFTPTRLLEITHLHDREYNVRLVCCQDCSVIGSYTTLSYSWGTGANGPCRTTKDNFNEHIRGIAWDTLTKTIQDAICVTHALGLKLLWVDSLCIIQDDQRDWENEAAKMSNVFAGSELTIAAVAAIDSCGGLEIDYIAPPIYDPPGNGYSGALVRWGVTRFGDLETSHLYSRGWVFQEILLSRRRLNFAENVFWHCRCLVQSENCHYISHEEEMLPSEIMMIEDWHDLMFTYSGKDFTFRTDRLAALAGVVKWYSKKFELTPLLGLWCETLSLDLGWQNIGRDCEGATPQQSTIAGLPSWTWLVWDGYVQAPFKNGVKAHVPFLRVIECRINWAGEPMTSALKSVDLRIQAPLKTFMLTIPQNPDKDGLQLNGWEQSVVILDRLGTSSIPYKYTQPKTAQLLILARAQVNLRHAKSVVTFLVVQDMPKVTEFPRYKRVGAGHINMMDVSDDDPLKLPLLFSDSVDTIVELI</sequence>
<comment type="caution">
    <text evidence="2">The sequence shown here is derived from an EMBL/GenBank/DDBJ whole genome shotgun (WGS) entry which is preliminary data.</text>
</comment>
<feature type="domain" description="Heterokaryon incompatibility" evidence="1">
    <location>
        <begin position="217"/>
        <end position="361"/>
    </location>
</feature>
<evidence type="ECO:0000259" key="1">
    <source>
        <dbReference type="Pfam" id="PF06985"/>
    </source>
</evidence>
<dbReference type="Proteomes" id="UP001166286">
    <property type="component" value="Unassembled WGS sequence"/>
</dbReference>
<dbReference type="EMBL" id="JAFEKC020000015">
    <property type="protein sequence ID" value="KAK0510412.1"/>
    <property type="molecule type" value="Genomic_DNA"/>
</dbReference>
<dbReference type="PANTHER" id="PTHR33112:SF10">
    <property type="entry name" value="TOL"/>
    <property type="match status" value="1"/>
</dbReference>
<accession>A0AA39QW95</accession>
<dbReference type="AlphaFoldDB" id="A0AA39QW95"/>
<reference evidence="2" key="1">
    <citation type="submission" date="2023-03" db="EMBL/GenBank/DDBJ databases">
        <title>Complete genome of Cladonia borealis.</title>
        <authorList>
            <person name="Park H."/>
        </authorList>
    </citation>
    <scope>NUCLEOTIDE SEQUENCE</scope>
    <source>
        <strain evidence="2">ANT050790</strain>
    </source>
</reference>
<dbReference type="PANTHER" id="PTHR33112">
    <property type="entry name" value="DOMAIN PROTEIN, PUTATIVE-RELATED"/>
    <property type="match status" value="1"/>
</dbReference>
<evidence type="ECO:0000313" key="2">
    <source>
        <dbReference type="EMBL" id="KAK0510412.1"/>
    </source>
</evidence>
<proteinExistence type="predicted"/>
<evidence type="ECO:0000313" key="3">
    <source>
        <dbReference type="Proteomes" id="UP001166286"/>
    </source>
</evidence>
<dbReference type="InterPro" id="IPR010730">
    <property type="entry name" value="HET"/>
</dbReference>
<gene>
    <name evidence="2" type="ORF">JMJ35_006844</name>
</gene>
<keyword evidence="3" id="KW-1185">Reference proteome</keyword>
<organism evidence="2 3">
    <name type="scientific">Cladonia borealis</name>
    <dbReference type="NCBI Taxonomy" id="184061"/>
    <lineage>
        <taxon>Eukaryota</taxon>
        <taxon>Fungi</taxon>
        <taxon>Dikarya</taxon>
        <taxon>Ascomycota</taxon>
        <taxon>Pezizomycotina</taxon>
        <taxon>Lecanoromycetes</taxon>
        <taxon>OSLEUM clade</taxon>
        <taxon>Lecanoromycetidae</taxon>
        <taxon>Lecanorales</taxon>
        <taxon>Lecanorineae</taxon>
        <taxon>Cladoniaceae</taxon>
        <taxon>Cladonia</taxon>
    </lineage>
</organism>